<evidence type="ECO:0000313" key="3">
    <source>
        <dbReference type="EMBL" id="SQD80642.1"/>
    </source>
</evidence>
<dbReference type="Gene3D" id="3.40.30.10">
    <property type="entry name" value="Glutaredoxin"/>
    <property type="match status" value="1"/>
</dbReference>
<dbReference type="PANTHER" id="PTHR43451">
    <property type="entry name" value="ACETYLTRANSFERASE (GNAT) FAMILY PROTEIN"/>
    <property type="match status" value="1"/>
</dbReference>
<evidence type="ECO:0000259" key="2">
    <source>
        <dbReference type="PROSITE" id="PS51352"/>
    </source>
</evidence>
<keyword evidence="4" id="KW-1185">Reference proteome</keyword>
<dbReference type="KEGG" id="mya:MORIYA_4190"/>
<organism evidence="3 4">
    <name type="scientific">Moritella yayanosii</name>
    <dbReference type="NCBI Taxonomy" id="69539"/>
    <lineage>
        <taxon>Bacteria</taxon>
        <taxon>Pseudomonadati</taxon>
        <taxon>Pseudomonadota</taxon>
        <taxon>Gammaproteobacteria</taxon>
        <taxon>Alteromonadales</taxon>
        <taxon>Moritellaceae</taxon>
        <taxon>Moritella</taxon>
    </lineage>
</organism>
<dbReference type="InterPro" id="IPR036249">
    <property type="entry name" value="Thioredoxin-like_sf"/>
</dbReference>
<dbReference type="InterPro" id="IPR000182">
    <property type="entry name" value="GNAT_dom"/>
</dbReference>
<dbReference type="SUPFAM" id="SSF52833">
    <property type="entry name" value="Thioredoxin-like"/>
    <property type="match status" value="1"/>
</dbReference>
<dbReference type="Gene3D" id="3.40.630.30">
    <property type="match status" value="1"/>
</dbReference>
<dbReference type="AlphaFoldDB" id="A0A330LWL9"/>
<evidence type="ECO:0000313" key="4">
    <source>
        <dbReference type="Proteomes" id="UP000250163"/>
    </source>
</evidence>
<evidence type="ECO:0000259" key="1">
    <source>
        <dbReference type="PROSITE" id="PS51186"/>
    </source>
</evidence>
<dbReference type="InterPro" id="IPR013766">
    <property type="entry name" value="Thioredoxin_domain"/>
</dbReference>
<dbReference type="InterPro" id="IPR016181">
    <property type="entry name" value="Acyl_CoA_acyltransferase"/>
</dbReference>
<proteinExistence type="predicted"/>
<dbReference type="PANTHER" id="PTHR43451:SF1">
    <property type="entry name" value="ACETYLTRANSFERASE"/>
    <property type="match status" value="1"/>
</dbReference>
<dbReference type="EMBL" id="LS483250">
    <property type="protein sequence ID" value="SQD80642.1"/>
    <property type="molecule type" value="Genomic_DNA"/>
</dbReference>
<reference evidence="4" key="1">
    <citation type="submission" date="2018-05" db="EMBL/GenBank/DDBJ databases">
        <authorList>
            <person name="Cea G.-C."/>
            <person name="William W."/>
        </authorList>
    </citation>
    <scope>NUCLEOTIDE SEQUENCE [LARGE SCALE GENOMIC DNA]</scope>
    <source>
        <strain evidence="4">DB21MT 5</strain>
    </source>
</reference>
<accession>A0A330LWL9</accession>
<dbReference type="InterPro" id="IPR052564">
    <property type="entry name" value="N-acetyltrans/Recomb-assoc"/>
</dbReference>
<dbReference type="CDD" id="cd04301">
    <property type="entry name" value="NAT_SF"/>
    <property type="match status" value="1"/>
</dbReference>
<dbReference type="Pfam" id="PF00085">
    <property type="entry name" value="Thioredoxin"/>
    <property type="match status" value="1"/>
</dbReference>
<dbReference type="RefSeq" id="WP_112718114.1">
    <property type="nucleotide sequence ID" value="NZ_LS483250.1"/>
</dbReference>
<dbReference type="OrthoDB" id="5355033at2"/>
<dbReference type="CDD" id="cd02947">
    <property type="entry name" value="TRX_family"/>
    <property type="match status" value="1"/>
</dbReference>
<dbReference type="SUPFAM" id="SSF55729">
    <property type="entry name" value="Acyl-CoA N-acyltransferases (Nat)"/>
    <property type="match status" value="1"/>
</dbReference>
<dbReference type="GO" id="GO:0016747">
    <property type="term" value="F:acyltransferase activity, transferring groups other than amino-acyl groups"/>
    <property type="evidence" value="ECO:0007669"/>
    <property type="project" value="InterPro"/>
</dbReference>
<dbReference type="Pfam" id="PF13673">
    <property type="entry name" value="Acetyltransf_10"/>
    <property type="match status" value="1"/>
</dbReference>
<dbReference type="PROSITE" id="PS51352">
    <property type="entry name" value="THIOREDOXIN_2"/>
    <property type="match status" value="1"/>
</dbReference>
<dbReference type="Proteomes" id="UP000250163">
    <property type="component" value="Chromosome MORIYA"/>
</dbReference>
<protein>
    <submittedName>
        <fullName evidence="3">Thioredoxin related protein</fullName>
    </submittedName>
</protein>
<feature type="domain" description="Thioredoxin" evidence="2">
    <location>
        <begin position="151"/>
        <end position="266"/>
    </location>
</feature>
<dbReference type="PROSITE" id="PS51186">
    <property type="entry name" value="GNAT"/>
    <property type="match status" value="1"/>
</dbReference>
<name>A0A330LWL9_9GAMM</name>
<feature type="domain" description="N-acetyltransferase" evidence="1">
    <location>
        <begin position="1"/>
        <end position="154"/>
    </location>
</feature>
<sequence length="266" mass="30175">MEIKSYSNQWAAEITDLFYQSVHAIDPSVYTPEQKEAWAPTPPDYAAWSKRLDEKRPLVAIINGQVAGFIELDTDGHIDCTYTHPNFQGMGVASALYEHLLTEARLNNIERLYVEASFIAKPFFKHRGFTTVKKNTVQRNSVMLVNFTMEFDMTTSYPDFDPDYREDAPTITDVEAWTGYAVLEFGASWCGHCQAAEPVVKAVLVDHSELPHIKIADGKGKILGRRFRVKLWPTLILLKDGQEVARIVRPLVADDVKSFLKVIHEN</sequence>
<gene>
    <name evidence="3" type="ORF">MORIYA_4190</name>
</gene>